<dbReference type="InterPro" id="IPR026022">
    <property type="entry name" value="PhoU_dom"/>
</dbReference>
<comment type="function">
    <text evidence="2">Plays a role in the regulation of phosphate uptake.</text>
</comment>
<dbReference type="Pfam" id="PF01895">
    <property type="entry name" value="PhoU"/>
    <property type="match status" value="2"/>
</dbReference>
<accession>A0ABU8XL06</accession>
<evidence type="ECO:0000313" key="5">
    <source>
        <dbReference type="Proteomes" id="UP001375743"/>
    </source>
</evidence>
<dbReference type="Proteomes" id="UP001375743">
    <property type="component" value="Unassembled WGS sequence"/>
</dbReference>
<dbReference type="PIRSF" id="PIRSF003107">
    <property type="entry name" value="PhoU"/>
    <property type="match status" value="1"/>
</dbReference>
<name>A0ABU8XL06_9PROT</name>
<dbReference type="EMBL" id="JBBLZC010000001">
    <property type="protein sequence ID" value="MEK0081867.1"/>
    <property type="molecule type" value="Genomic_DNA"/>
</dbReference>
<dbReference type="PANTHER" id="PTHR42930:SF3">
    <property type="entry name" value="PHOSPHATE-SPECIFIC TRANSPORT SYSTEM ACCESSORY PROTEIN PHOU"/>
    <property type="match status" value="1"/>
</dbReference>
<dbReference type="Gene3D" id="1.20.58.220">
    <property type="entry name" value="Phosphate transport system protein phou homolog 2, domain 2"/>
    <property type="match status" value="2"/>
</dbReference>
<feature type="domain" description="PhoU" evidence="3">
    <location>
        <begin position="133"/>
        <end position="218"/>
    </location>
</feature>
<keyword evidence="5" id="KW-1185">Reference proteome</keyword>
<dbReference type="PANTHER" id="PTHR42930">
    <property type="entry name" value="PHOSPHATE-SPECIFIC TRANSPORT SYSTEM ACCESSORY PROTEIN PHOU"/>
    <property type="match status" value="1"/>
</dbReference>
<dbReference type="InterPro" id="IPR028366">
    <property type="entry name" value="PhoU"/>
</dbReference>
<keyword evidence="2" id="KW-0592">Phosphate transport</keyword>
<comment type="subunit">
    <text evidence="2">Homodimer.</text>
</comment>
<comment type="caution">
    <text evidence="4">The sequence shown here is derived from an EMBL/GenBank/DDBJ whole genome shotgun (WGS) entry which is preliminary data.</text>
</comment>
<sequence length="235" mass="26496">MADTTKPDVLARGHTVRAYDQELAELTTLICRMGGLAEQQVAGAVDSLLRRDVGIAATVIQRDDEVDALEERVDQHVIRLLALRQPMAVDLRIIAMALKISNDLERTSDYAVSIAKRAQRLAEQPELRPIASIPRMASACVAMIKDVLDAYVDRDADKAMAVWNRDHEVDELYDSLFRELITYMLEDPRTISRCIDLLFIAKNLERIGDHATNVAEKIHYMIHGSQINRPRHEVG</sequence>
<gene>
    <name evidence="4" type="primary">phoU</name>
    <name evidence="4" type="ORF">U1T56_01785</name>
</gene>
<dbReference type="SUPFAM" id="SSF109755">
    <property type="entry name" value="PhoU-like"/>
    <property type="match status" value="1"/>
</dbReference>
<dbReference type="NCBIfam" id="TIGR02135">
    <property type="entry name" value="phoU_full"/>
    <property type="match status" value="1"/>
</dbReference>
<evidence type="ECO:0000259" key="3">
    <source>
        <dbReference type="Pfam" id="PF01895"/>
    </source>
</evidence>
<dbReference type="RefSeq" id="WP_418157709.1">
    <property type="nucleotide sequence ID" value="NZ_JBBLZC010000001.1"/>
</dbReference>
<evidence type="ECO:0000256" key="1">
    <source>
        <dbReference type="ARBA" id="ARBA00008107"/>
    </source>
</evidence>
<organism evidence="4 5">
    <name type="scientific">Benzoatithermus flavus</name>
    <dbReference type="NCBI Taxonomy" id="3108223"/>
    <lineage>
        <taxon>Bacteria</taxon>
        <taxon>Pseudomonadati</taxon>
        <taxon>Pseudomonadota</taxon>
        <taxon>Alphaproteobacteria</taxon>
        <taxon>Geminicoccales</taxon>
        <taxon>Geminicoccaceae</taxon>
        <taxon>Benzoatithermus</taxon>
    </lineage>
</organism>
<protein>
    <recommendedName>
        <fullName evidence="2">Phosphate-specific transport system accessory protein PhoU</fullName>
    </recommendedName>
</protein>
<evidence type="ECO:0000313" key="4">
    <source>
        <dbReference type="EMBL" id="MEK0081867.1"/>
    </source>
</evidence>
<keyword evidence="2" id="KW-0813">Transport</keyword>
<keyword evidence="2" id="KW-0963">Cytoplasm</keyword>
<proteinExistence type="inferred from homology"/>
<comment type="similarity">
    <text evidence="1 2">Belongs to the PhoU family.</text>
</comment>
<comment type="subcellular location">
    <subcellularLocation>
        <location evidence="2">Cytoplasm</location>
    </subcellularLocation>
</comment>
<reference evidence="4 5" key="1">
    <citation type="submission" date="2024-01" db="EMBL/GenBank/DDBJ databases">
        <title>Multi-omics insights into the function and evolution of sodium benzoate biodegradation pathways in Benzoatithermus flavus gen. nov., sp. nov. from hot spring.</title>
        <authorList>
            <person name="Hu C.-J."/>
            <person name="Li W.-J."/>
        </authorList>
    </citation>
    <scope>NUCLEOTIDE SEQUENCE [LARGE SCALE GENOMIC DNA]</scope>
    <source>
        <strain evidence="4 5">SYSU G07066</strain>
    </source>
</reference>
<feature type="domain" description="PhoU" evidence="3">
    <location>
        <begin position="30"/>
        <end position="117"/>
    </location>
</feature>
<evidence type="ECO:0000256" key="2">
    <source>
        <dbReference type="PIRNR" id="PIRNR003107"/>
    </source>
</evidence>
<dbReference type="InterPro" id="IPR038078">
    <property type="entry name" value="PhoU-like_sf"/>
</dbReference>